<proteinExistence type="predicted"/>
<organism evidence="2 3">
    <name type="scientific">Acinetobacter rongchengensis</name>
    <dbReference type="NCBI Taxonomy" id="2419601"/>
    <lineage>
        <taxon>Bacteria</taxon>
        <taxon>Pseudomonadati</taxon>
        <taxon>Pseudomonadota</taxon>
        <taxon>Gammaproteobacteria</taxon>
        <taxon>Moraxellales</taxon>
        <taxon>Moraxellaceae</taxon>
        <taxon>Acinetobacter</taxon>
    </lineage>
</organism>
<dbReference type="AlphaFoldDB" id="A0A3A8EPZ6"/>
<keyword evidence="1" id="KW-0472">Membrane</keyword>
<evidence type="ECO:0000256" key="1">
    <source>
        <dbReference type="SAM" id="Phobius"/>
    </source>
</evidence>
<keyword evidence="3" id="KW-1185">Reference proteome</keyword>
<comment type="caution">
    <text evidence="2">The sequence shown here is derived from an EMBL/GenBank/DDBJ whole genome shotgun (WGS) entry which is preliminary data.</text>
</comment>
<keyword evidence="1" id="KW-0812">Transmembrane</keyword>
<sequence>MNHPIFLTSSHLNHMPVGSQNQWANFFKTASFELEANAFIPILWLMLFKQDNILWAKYTDDLDINDERSLDDLKDYQNTFGDHYYAYLVIDQKQALINLENHQPIFTAIFGTENNIHFEQFKSLIEQHYPQYILLRTSGLPIHSNDANFLIQPLQHIENFQYDHSNHDEFFALQRADLAGFDDHPYFFYGVNNNVIYEPINKVNPLQENQSLNLAKSTGLILIICTSIVVIITLVVWFTTYSIRYAVLVFLISAMVFGFISSKLGQQK</sequence>
<dbReference type="Proteomes" id="UP000280405">
    <property type="component" value="Unassembled WGS sequence"/>
</dbReference>
<dbReference type="RefSeq" id="WP_120384589.1">
    <property type="nucleotide sequence ID" value="NZ_RAXT01000030.1"/>
</dbReference>
<name>A0A3A8EPZ6_9GAMM</name>
<accession>A0A3A8EPZ6</accession>
<gene>
    <name evidence="2" type="ORF">D7V20_12635</name>
</gene>
<evidence type="ECO:0000313" key="3">
    <source>
        <dbReference type="Proteomes" id="UP000280405"/>
    </source>
</evidence>
<evidence type="ECO:0000313" key="2">
    <source>
        <dbReference type="EMBL" id="RKG36962.1"/>
    </source>
</evidence>
<dbReference type="OrthoDB" id="4080816at2"/>
<keyword evidence="1" id="KW-1133">Transmembrane helix</keyword>
<feature type="transmembrane region" description="Helical" evidence="1">
    <location>
        <begin position="220"/>
        <end position="239"/>
    </location>
</feature>
<dbReference type="EMBL" id="RAXT01000030">
    <property type="protein sequence ID" value="RKG36962.1"/>
    <property type="molecule type" value="Genomic_DNA"/>
</dbReference>
<reference evidence="2 3" key="1">
    <citation type="submission" date="2018-09" db="EMBL/GenBank/DDBJ databases">
        <title>The draft genome of Acinetobacter spp. strains.</title>
        <authorList>
            <person name="Qin J."/>
            <person name="Feng Y."/>
            <person name="Zong Z."/>
        </authorList>
    </citation>
    <scope>NUCLEOTIDE SEQUENCE [LARGE SCALE GENOMIC DNA]</scope>
    <source>
        <strain evidence="2 3">WCHAc060115</strain>
    </source>
</reference>
<feature type="transmembrane region" description="Helical" evidence="1">
    <location>
        <begin position="245"/>
        <end position="265"/>
    </location>
</feature>
<protein>
    <submittedName>
        <fullName evidence="2">Uncharacterized protein</fullName>
    </submittedName>
</protein>